<comment type="subcellular location">
    <subcellularLocation>
        <location evidence="1 2">Nucleus</location>
    </subcellularLocation>
</comment>
<evidence type="ECO:0000313" key="6">
    <source>
        <dbReference type="Proteomes" id="UP001489004"/>
    </source>
</evidence>
<feature type="domain" description="Homeobox" evidence="4">
    <location>
        <begin position="340"/>
        <end position="402"/>
    </location>
</feature>
<feature type="compositionally biased region" description="Low complexity" evidence="3">
    <location>
        <begin position="827"/>
        <end position="836"/>
    </location>
</feature>
<dbReference type="InterPro" id="IPR001356">
    <property type="entry name" value="HD"/>
</dbReference>
<reference evidence="5 6" key="1">
    <citation type="journal article" date="2024" name="Nat. Commun.">
        <title>Phylogenomics reveals the evolutionary origins of lichenization in chlorophyte algae.</title>
        <authorList>
            <person name="Puginier C."/>
            <person name="Libourel C."/>
            <person name="Otte J."/>
            <person name="Skaloud P."/>
            <person name="Haon M."/>
            <person name="Grisel S."/>
            <person name="Petersen M."/>
            <person name="Berrin J.G."/>
            <person name="Delaux P.M."/>
            <person name="Dal Grande F."/>
            <person name="Keller J."/>
        </authorList>
    </citation>
    <scope>NUCLEOTIDE SEQUENCE [LARGE SCALE GENOMIC DNA]</scope>
    <source>
        <strain evidence="5 6">SAG 2043</strain>
    </source>
</reference>
<dbReference type="Proteomes" id="UP001489004">
    <property type="component" value="Unassembled WGS sequence"/>
</dbReference>
<feature type="region of interest" description="Disordered" evidence="3">
    <location>
        <begin position="801"/>
        <end position="836"/>
    </location>
</feature>
<name>A0AAW1R9N3_9CHLO</name>
<feature type="compositionally biased region" description="Low complexity" evidence="3">
    <location>
        <begin position="325"/>
        <end position="342"/>
    </location>
</feature>
<dbReference type="GO" id="GO:0003677">
    <property type="term" value="F:DNA binding"/>
    <property type="evidence" value="ECO:0007669"/>
    <property type="project" value="UniProtKB-UniRule"/>
</dbReference>
<evidence type="ECO:0000313" key="5">
    <source>
        <dbReference type="EMBL" id="KAK9830136.1"/>
    </source>
</evidence>
<gene>
    <name evidence="5" type="ORF">WJX72_009947</name>
</gene>
<feature type="region of interest" description="Disordered" evidence="3">
    <location>
        <begin position="198"/>
        <end position="219"/>
    </location>
</feature>
<dbReference type="Gene3D" id="1.10.10.60">
    <property type="entry name" value="Homeodomain-like"/>
    <property type="match status" value="1"/>
</dbReference>
<comment type="caution">
    <text evidence="5">The sequence shown here is derived from an EMBL/GenBank/DDBJ whole genome shotgun (WGS) entry which is preliminary data.</text>
</comment>
<dbReference type="EMBL" id="JALJOR010000001">
    <property type="protein sequence ID" value="KAK9830136.1"/>
    <property type="molecule type" value="Genomic_DNA"/>
</dbReference>
<dbReference type="AlphaFoldDB" id="A0AAW1R9N3"/>
<proteinExistence type="predicted"/>
<feature type="compositionally biased region" description="Acidic residues" evidence="3">
    <location>
        <begin position="1072"/>
        <end position="1081"/>
    </location>
</feature>
<feature type="compositionally biased region" description="Pro residues" evidence="3">
    <location>
        <begin position="453"/>
        <end position="462"/>
    </location>
</feature>
<dbReference type="PROSITE" id="PS50071">
    <property type="entry name" value="HOMEOBOX_2"/>
    <property type="match status" value="1"/>
</dbReference>
<evidence type="ECO:0000256" key="2">
    <source>
        <dbReference type="RuleBase" id="RU000682"/>
    </source>
</evidence>
<dbReference type="SMART" id="SM00389">
    <property type="entry name" value="HOX"/>
    <property type="match status" value="1"/>
</dbReference>
<feature type="region of interest" description="Disordered" evidence="3">
    <location>
        <begin position="314"/>
        <end position="350"/>
    </location>
</feature>
<protein>
    <recommendedName>
        <fullName evidence="4">Homeobox domain-containing protein</fullName>
    </recommendedName>
</protein>
<keyword evidence="1 2" id="KW-0238">DNA-binding</keyword>
<feature type="region of interest" description="Disordered" evidence="3">
    <location>
        <begin position="437"/>
        <end position="464"/>
    </location>
</feature>
<feature type="compositionally biased region" description="Basic residues" evidence="3">
    <location>
        <begin position="1042"/>
        <end position="1052"/>
    </location>
</feature>
<accession>A0AAW1R9N3</accession>
<keyword evidence="6" id="KW-1185">Reference proteome</keyword>
<dbReference type="GO" id="GO:0005634">
    <property type="term" value="C:nucleus"/>
    <property type="evidence" value="ECO:0007669"/>
    <property type="project" value="UniProtKB-SubCell"/>
</dbReference>
<evidence type="ECO:0000256" key="1">
    <source>
        <dbReference type="PROSITE-ProRule" id="PRU00108"/>
    </source>
</evidence>
<evidence type="ECO:0000256" key="3">
    <source>
        <dbReference type="SAM" id="MobiDB-lite"/>
    </source>
</evidence>
<sequence>MRLQALKSRLCKLTVACRGVAEPLAFHQKTRLNPSPFLERDVHAALQTALKDRPEVAQALLSECLALVLDSLAAMHCLLAVLPVLGTELRISFCRRVVALVAEQGPGHPSVWELAPHAFAAIAAHPSAEQQDGSLTDRVKWAMALIEVLVNHFTLHPMAAAQLVGSSAAAAKQPGGVAMPVLAELLALHAEVAALLPPKEQRSPHKIKDKGKPAESAADSQRAAVAGVIAKEALQLYLLSEDQAPDQALPAASVRFASVDSLRKALQPPGSEPAAAAAGGLALALTDAPLPPQPAAQEEAAPPEEALLPRKRQKLSHNATQRAMPAAQPSKPSTPSAPASKGKAAKSKRTPAQLAILEAAFPYHASGRLNETERTKLALATGLRKKQVITWFSDKKAKIAKASAPAKSSGPIFVRGGLAKLATPPRIESLTNLAQAALPPPASSAPSAQQHPPALPTGPQPAHPLAQQQLVDTPEPISLDVPMSDAVSPKWEPGVGFPEVPASDADPRNEAPLDQSPDVPTAGADAPMDGAESEEDAESGEEVGTDEEAESGEEAESDEDEESEPPTPARKAFGETDEQEWDAYIADKEDLVQNVLQDNLDICGLGTQNAAKKGAAVPTLDGMFLPFALSMWRCLTTPGRKGQAGVGAYLQLLDLLSDVATADGAWHTHITEGAQITPPTELLSDLLRVLLADGFLALRELMPDSLRHLLRIVLRPLEDADAVLLASGTLWALVQDPRQADDSEGPAWMAVLEEDWFQAWRGALKLAQRRAASLELLIQLAGRFAAALPLVHSVNPKDVVKTEDGTQSAAQWPTPPLPEGQAGQMGGQPAQQAQHEQQGEVADAVLLAAQEAGRESDLVLSLADAVGAVCAAVLRSSNLPQDRVLFSGELIARVLPIATQLQRACTAAVAGLVQLLSMDVPTQWENDVLEGCCLLCAVGMDIVAMLMRFLQWQATERPSHWGSRVKALASQVAVFQSSNRAFLKLLSGPPRSSKQEQLQVHLQDLLGQAMQHSSNALSVPPSLTRLEGDSEDEESGGLDAPKKRKAGKRRAVHNPYIKAAMAEETAQGAPGSDEDSDYSDLDDFIVCKPGRDYSTLLSERFQYSARE</sequence>
<feature type="compositionally biased region" description="Acidic residues" evidence="3">
    <location>
        <begin position="531"/>
        <end position="564"/>
    </location>
</feature>
<dbReference type="SUPFAM" id="SSF46689">
    <property type="entry name" value="Homeodomain-like"/>
    <property type="match status" value="1"/>
</dbReference>
<dbReference type="Pfam" id="PF00046">
    <property type="entry name" value="Homeodomain"/>
    <property type="match status" value="1"/>
</dbReference>
<feature type="DNA-binding region" description="Homeobox" evidence="1">
    <location>
        <begin position="342"/>
        <end position="403"/>
    </location>
</feature>
<feature type="region of interest" description="Disordered" evidence="3">
    <location>
        <begin position="476"/>
        <end position="576"/>
    </location>
</feature>
<dbReference type="CDD" id="cd00086">
    <property type="entry name" value="homeodomain"/>
    <property type="match status" value="1"/>
</dbReference>
<keyword evidence="1 2" id="KW-0539">Nucleus</keyword>
<organism evidence="5 6">
    <name type="scientific">[Myrmecia] bisecta</name>
    <dbReference type="NCBI Taxonomy" id="41462"/>
    <lineage>
        <taxon>Eukaryota</taxon>
        <taxon>Viridiplantae</taxon>
        <taxon>Chlorophyta</taxon>
        <taxon>core chlorophytes</taxon>
        <taxon>Trebouxiophyceae</taxon>
        <taxon>Trebouxiales</taxon>
        <taxon>Trebouxiaceae</taxon>
        <taxon>Myrmecia</taxon>
    </lineage>
</organism>
<keyword evidence="1 2" id="KW-0371">Homeobox</keyword>
<feature type="region of interest" description="Disordered" evidence="3">
    <location>
        <begin position="1013"/>
        <end position="1081"/>
    </location>
</feature>
<evidence type="ECO:0000259" key="4">
    <source>
        <dbReference type="PROSITE" id="PS50071"/>
    </source>
</evidence>
<dbReference type="InterPro" id="IPR009057">
    <property type="entry name" value="Homeodomain-like_sf"/>
</dbReference>